<evidence type="ECO:0000313" key="1">
    <source>
        <dbReference type="EMBL" id="MDR7360970.1"/>
    </source>
</evidence>
<dbReference type="SUPFAM" id="SSF52540">
    <property type="entry name" value="P-loop containing nucleoside triphosphate hydrolases"/>
    <property type="match status" value="1"/>
</dbReference>
<name>A0ABU2BQQ4_9ACTN</name>
<keyword evidence="1" id="KW-0808">Transferase</keyword>
<sequence length="192" mass="20693">MTPLGDRLLDLALARRGRLVAGSRLVCVDGFAGSGKTTAAGLLHAAAGSRGLRATVVHMDDLYAGWSGLPHLHEVTVPLVRGLAEAGRATYRRHDWERGARAEEHVVEAGDLVVLEGVGSADPAYDDVVTLRVLVTAPLDERLRRGLARDGEAMRERWLRWQEAEAAHLELARTAERADVVVDGLTGRVTPA</sequence>
<dbReference type="Proteomes" id="UP001183648">
    <property type="component" value="Unassembled WGS sequence"/>
</dbReference>
<comment type="caution">
    <text evidence="1">The sequence shown here is derived from an EMBL/GenBank/DDBJ whole genome shotgun (WGS) entry which is preliminary data.</text>
</comment>
<gene>
    <name evidence="1" type="ORF">J2S63_000523</name>
</gene>
<dbReference type="Gene3D" id="3.40.50.300">
    <property type="entry name" value="P-loop containing nucleotide triphosphate hydrolases"/>
    <property type="match status" value="1"/>
</dbReference>
<proteinExistence type="predicted"/>
<reference evidence="1 2" key="1">
    <citation type="submission" date="2023-07" db="EMBL/GenBank/DDBJ databases">
        <title>Sequencing the genomes of 1000 actinobacteria strains.</title>
        <authorList>
            <person name="Klenk H.-P."/>
        </authorList>
    </citation>
    <scope>NUCLEOTIDE SEQUENCE [LARGE SCALE GENOMIC DNA]</scope>
    <source>
        <strain evidence="1 2">DSM 19426</strain>
    </source>
</reference>
<organism evidence="1 2">
    <name type="scientific">Nocardioides marmoribigeumensis</name>
    <dbReference type="NCBI Taxonomy" id="433649"/>
    <lineage>
        <taxon>Bacteria</taxon>
        <taxon>Bacillati</taxon>
        <taxon>Actinomycetota</taxon>
        <taxon>Actinomycetes</taxon>
        <taxon>Propionibacteriales</taxon>
        <taxon>Nocardioidaceae</taxon>
        <taxon>Nocardioides</taxon>
    </lineage>
</organism>
<evidence type="ECO:0000313" key="2">
    <source>
        <dbReference type="Proteomes" id="UP001183648"/>
    </source>
</evidence>
<dbReference type="GO" id="GO:0016301">
    <property type="term" value="F:kinase activity"/>
    <property type="evidence" value="ECO:0007669"/>
    <property type="project" value="UniProtKB-KW"/>
</dbReference>
<dbReference type="InterPro" id="IPR027417">
    <property type="entry name" value="P-loop_NTPase"/>
</dbReference>
<keyword evidence="2" id="KW-1185">Reference proteome</keyword>
<keyword evidence="1" id="KW-0418">Kinase</keyword>
<accession>A0ABU2BQQ4</accession>
<dbReference type="EMBL" id="JAVDYG010000001">
    <property type="protein sequence ID" value="MDR7360970.1"/>
    <property type="molecule type" value="Genomic_DNA"/>
</dbReference>
<protein>
    <submittedName>
        <fullName evidence="1">Uridine kinase</fullName>
    </submittedName>
</protein>
<dbReference type="RefSeq" id="WP_310298241.1">
    <property type="nucleotide sequence ID" value="NZ_BAAAPS010000002.1"/>
</dbReference>